<accession>A0A128A5S9</accession>
<protein>
    <submittedName>
        <fullName evidence="3">5-deoxyadenosylcobinamide phosphate nucleotidyltransferase</fullName>
    </submittedName>
</protein>
<dbReference type="Gene3D" id="3.90.550.10">
    <property type="entry name" value="Spore Coat Polysaccharide Biosynthesis Protein SpsA, Chain A"/>
    <property type="match status" value="1"/>
</dbReference>
<evidence type="ECO:0000313" key="3">
    <source>
        <dbReference type="EMBL" id="CUR52710.1"/>
    </source>
</evidence>
<dbReference type="PANTHER" id="PTHR19136">
    <property type="entry name" value="MOLYBDENUM COFACTOR GUANYLYLTRANSFERASE"/>
    <property type="match status" value="1"/>
</dbReference>
<dbReference type="Pfam" id="PF12804">
    <property type="entry name" value="NTP_transf_3"/>
    <property type="match status" value="1"/>
</dbReference>
<keyword evidence="4" id="KW-1185">Reference proteome</keyword>
<name>A0A128A5S9_9ARCH</name>
<dbReference type="InterPro" id="IPR025877">
    <property type="entry name" value="MobA-like_NTP_Trfase"/>
</dbReference>
<dbReference type="SUPFAM" id="SSF53448">
    <property type="entry name" value="Nucleotide-diphospho-sugar transferases"/>
    <property type="match status" value="1"/>
</dbReference>
<keyword evidence="1 3" id="KW-0808">Transferase</keyword>
<dbReference type="GO" id="GO:0016779">
    <property type="term" value="F:nucleotidyltransferase activity"/>
    <property type="evidence" value="ECO:0007669"/>
    <property type="project" value="UniProtKB-ARBA"/>
</dbReference>
<gene>
    <name evidence="3" type="ORF">NDEV_1948</name>
</gene>
<evidence type="ECO:0000259" key="2">
    <source>
        <dbReference type="Pfam" id="PF12804"/>
    </source>
</evidence>
<feature type="domain" description="MobA-like NTP transferase" evidence="2">
    <location>
        <begin position="3"/>
        <end position="119"/>
    </location>
</feature>
<dbReference type="AlphaFoldDB" id="A0A128A5S9"/>
<reference evidence="4" key="1">
    <citation type="submission" date="2015-10" db="EMBL/GenBank/DDBJ databases">
        <authorList>
            <person name="Lehtovirta-Morley L.E."/>
            <person name="Vieille C."/>
        </authorList>
    </citation>
    <scope>NUCLEOTIDE SEQUENCE [LARGE SCALE GENOMIC DNA]</scope>
</reference>
<dbReference type="KEGG" id="ndv:NDEV_1948"/>
<dbReference type="Proteomes" id="UP000196239">
    <property type="component" value="Chromosome 1"/>
</dbReference>
<evidence type="ECO:0000256" key="1">
    <source>
        <dbReference type="ARBA" id="ARBA00022679"/>
    </source>
</evidence>
<organism evidence="3 4">
    <name type="scientific">Nitrosotalea devaniterrae</name>
    <dbReference type="NCBI Taxonomy" id="1078905"/>
    <lineage>
        <taxon>Archaea</taxon>
        <taxon>Nitrososphaerota</taxon>
        <taxon>Nitrososphaeria</taxon>
        <taxon>Nitrosotaleales</taxon>
        <taxon>Nitrosotaleaceae</taxon>
        <taxon>Nitrosotalea</taxon>
    </lineage>
</organism>
<proteinExistence type="predicted"/>
<evidence type="ECO:0000313" key="4">
    <source>
        <dbReference type="Proteomes" id="UP000196239"/>
    </source>
</evidence>
<dbReference type="EMBL" id="LN890280">
    <property type="protein sequence ID" value="CUR52710.1"/>
    <property type="molecule type" value="Genomic_DNA"/>
</dbReference>
<sequence length="194" mass="21710">MIGLVMCGGKGTRMKSKEEKLLLKYKKPLIEHVLNAFENSGMFSRIVCITSNNAPKTREFVSALGIDVLETKGNGYVDDLGESLHKFEELVFVASGDMPLLDSEVIRKIVELVNEGNVWTSILVRKDFLQSIGLETEFFVDYNGEQCAYTGISIIDPNQVKSMQPVNESCIIFDDKRIATNLNTKKDYDLICAT</sequence>
<dbReference type="InterPro" id="IPR029044">
    <property type="entry name" value="Nucleotide-diphossugar_trans"/>
</dbReference>
<dbReference type="PANTHER" id="PTHR19136:SF86">
    <property type="entry name" value="ADENOSYLCOBINAMIDE-PHOSPHATE GUANYLYLTRANSFERASE"/>
    <property type="match status" value="1"/>
</dbReference>